<feature type="signal peptide" evidence="1">
    <location>
        <begin position="1"/>
        <end position="24"/>
    </location>
</feature>
<dbReference type="AlphaFoldDB" id="A0A1M7UAK4"/>
<dbReference type="EMBL" id="LT670849">
    <property type="protein sequence ID" value="SHN79917.1"/>
    <property type="molecule type" value="Genomic_DNA"/>
</dbReference>
<proteinExistence type="predicted"/>
<dbReference type="RefSeq" id="WP_072820586.1">
    <property type="nucleotide sequence ID" value="NZ_LT670849.1"/>
</dbReference>
<keyword evidence="1" id="KW-0732">Signal</keyword>
<evidence type="ECO:0000313" key="2">
    <source>
        <dbReference type="EMBL" id="SHN79917.1"/>
    </source>
</evidence>
<sequence>MDRVKTFAMVLLIAWPATGSFVAAAPLFEPEAICRTAIAAIKDRDPKLIKVALTRGDVFFLTYTRPIDSFVWTYRCRIEGSRVVWADEPGRWRNDPKDDRISFEAIDAGARLQIVATHRNGQSEKQLFERDKILRSGAE</sequence>
<feature type="chain" id="PRO_5013088131" evidence="1">
    <location>
        <begin position="25"/>
        <end position="139"/>
    </location>
</feature>
<dbReference type="OrthoDB" id="6402870at2"/>
<protein>
    <submittedName>
        <fullName evidence="2">Uncharacterized protein</fullName>
    </submittedName>
</protein>
<gene>
    <name evidence="2" type="ORF">SAMN05444170_4159</name>
</gene>
<evidence type="ECO:0000256" key="1">
    <source>
        <dbReference type="SAM" id="SignalP"/>
    </source>
</evidence>
<dbReference type="Proteomes" id="UP000184096">
    <property type="component" value="Chromosome I"/>
</dbReference>
<evidence type="ECO:0000313" key="3">
    <source>
        <dbReference type="Proteomes" id="UP000184096"/>
    </source>
</evidence>
<organism evidence="2 3">
    <name type="scientific">Bradyrhizobium erythrophlei</name>
    <dbReference type="NCBI Taxonomy" id="1437360"/>
    <lineage>
        <taxon>Bacteria</taxon>
        <taxon>Pseudomonadati</taxon>
        <taxon>Pseudomonadota</taxon>
        <taxon>Alphaproteobacteria</taxon>
        <taxon>Hyphomicrobiales</taxon>
        <taxon>Nitrobacteraceae</taxon>
        <taxon>Bradyrhizobium</taxon>
    </lineage>
</organism>
<accession>A0A1M7UAK4</accession>
<name>A0A1M7UAK4_9BRAD</name>
<keyword evidence="3" id="KW-1185">Reference proteome</keyword>
<reference evidence="3" key="1">
    <citation type="submission" date="2016-11" db="EMBL/GenBank/DDBJ databases">
        <authorList>
            <person name="Varghese N."/>
            <person name="Submissions S."/>
        </authorList>
    </citation>
    <scope>NUCLEOTIDE SEQUENCE [LARGE SCALE GENOMIC DNA]</scope>
    <source>
        <strain evidence="3">GAS401</strain>
    </source>
</reference>